<gene>
    <name evidence="2" type="ORF">AS033_15090</name>
</gene>
<reference evidence="2 3" key="1">
    <citation type="journal article" date="2015" name="Int. J. Syst. Evol. Microbiol.">
        <title>Exiguobacterium enclense sp. nov., isolated from sediment.</title>
        <authorList>
            <person name="Dastager S.G."/>
            <person name="Mawlankar R."/>
            <person name="Sonalkar V.V."/>
            <person name="Thorat M.N."/>
            <person name="Mual P."/>
            <person name="Verma A."/>
            <person name="Krishnamurthi S."/>
            <person name="Tang S.K."/>
            <person name="Li W.J."/>
        </authorList>
    </citation>
    <scope>NUCLEOTIDE SEQUENCE [LARGE SCALE GENOMIC DNA]</scope>
    <source>
        <strain evidence="2 3">NIO-1109</strain>
    </source>
</reference>
<dbReference type="OrthoDB" id="2350531at2"/>
<dbReference type="EMBL" id="LNQL01000006">
    <property type="protein sequence ID" value="KSU47978.1"/>
    <property type="molecule type" value="Genomic_DNA"/>
</dbReference>
<accession>A0A0V8GCT0</accession>
<evidence type="ECO:0000313" key="2">
    <source>
        <dbReference type="EMBL" id="KSU47978.1"/>
    </source>
</evidence>
<dbReference type="InterPro" id="IPR011703">
    <property type="entry name" value="ATPase_AAA-3"/>
</dbReference>
<dbReference type="InterPro" id="IPR003593">
    <property type="entry name" value="AAA+_ATPase"/>
</dbReference>
<dbReference type="PANTHER" id="PTHR42759">
    <property type="entry name" value="MOXR FAMILY PROTEIN"/>
    <property type="match status" value="1"/>
</dbReference>
<dbReference type="SMART" id="SM00382">
    <property type="entry name" value="AAA"/>
    <property type="match status" value="1"/>
</dbReference>
<organism evidence="2 3">
    <name type="scientific">Exiguobacterium indicum</name>
    <dbReference type="NCBI Taxonomy" id="296995"/>
    <lineage>
        <taxon>Bacteria</taxon>
        <taxon>Bacillati</taxon>
        <taxon>Bacillota</taxon>
        <taxon>Bacilli</taxon>
        <taxon>Bacillales</taxon>
        <taxon>Bacillales Family XII. Incertae Sedis</taxon>
        <taxon>Exiguobacterium</taxon>
    </lineage>
</organism>
<dbReference type="Pfam" id="PF17863">
    <property type="entry name" value="AAA_lid_2"/>
    <property type="match status" value="1"/>
</dbReference>
<dbReference type="InterPro" id="IPR050764">
    <property type="entry name" value="CbbQ/NirQ/NorQ/GpvN"/>
</dbReference>
<dbReference type="GO" id="GO:0016887">
    <property type="term" value="F:ATP hydrolysis activity"/>
    <property type="evidence" value="ECO:0007669"/>
    <property type="project" value="InterPro"/>
</dbReference>
<dbReference type="InterPro" id="IPR041628">
    <property type="entry name" value="ChlI/MoxR_AAA_lid"/>
</dbReference>
<dbReference type="CDD" id="cd00009">
    <property type="entry name" value="AAA"/>
    <property type="match status" value="1"/>
</dbReference>
<dbReference type="GO" id="GO:0006355">
    <property type="term" value="P:regulation of DNA-templated transcription"/>
    <property type="evidence" value="ECO:0007669"/>
    <property type="project" value="InterPro"/>
</dbReference>
<dbReference type="InterPro" id="IPR027417">
    <property type="entry name" value="P-loop_NTPase"/>
</dbReference>
<evidence type="ECO:0000259" key="1">
    <source>
        <dbReference type="PROSITE" id="PS50045"/>
    </source>
</evidence>
<sequence>MFQTLRTSLKQSVLGQDDVIDHLLMGLLAEGHVLLEDRPGTGKTTLAKALAQTLEAKFSRVQCTADTLPTDLLGMELFNPLTGSFEQRFGPLFANIVLVDEINRTTPRTQSALLEAMAEGQVTIGDTSYTLPQHFLVIATQNPFDGHGTFPLPHAQLDRFLFKLSFAPLTRQAEKALLRGAHLTAAELQIPLEQLNDWKEEVVAVSIEDSVENYLLDVCDALRAHRDVEIGPSPRATLALLKAAKARAWMQERTYVTPEDVKHLATPLLAHRLVLTLEATLKLSNERLVEQVLDSLTVPTEV</sequence>
<evidence type="ECO:0000313" key="3">
    <source>
        <dbReference type="Proteomes" id="UP000053797"/>
    </source>
</evidence>
<proteinExistence type="predicted"/>
<dbReference type="GO" id="GO:0005524">
    <property type="term" value="F:ATP binding"/>
    <property type="evidence" value="ECO:0007669"/>
    <property type="project" value="InterPro"/>
</dbReference>
<protein>
    <submittedName>
        <fullName evidence="2">Magnesium chelatase</fullName>
    </submittedName>
</protein>
<dbReference type="Gene3D" id="3.40.50.300">
    <property type="entry name" value="P-loop containing nucleotide triphosphate hydrolases"/>
    <property type="match status" value="1"/>
</dbReference>
<dbReference type="PIRSF" id="PIRSF002849">
    <property type="entry name" value="AAA_ATPase_chaperone_MoxR_prd"/>
    <property type="match status" value="1"/>
</dbReference>
<dbReference type="SUPFAM" id="SSF52540">
    <property type="entry name" value="P-loop containing nucleoside triphosphate hydrolases"/>
    <property type="match status" value="1"/>
</dbReference>
<dbReference type="Pfam" id="PF07726">
    <property type="entry name" value="AAA_3"/>
    <property type="match status" value="1"/>
</dbReference>
<dbReference type="Gene3D" id="1.10.8.80">
    <property type="entry name" value="Magnesium chelatase subunit I, C-Terminal domain"/>
    <property type="match status" value="1"/>
</dbReference>
<feature type="domain" description="Sigma-54 factor interaction" evidence="1">
    <location>
        <begin position="33"/>
        <end position="142"/>
    </location>
</feature>
<dbReference type="InterPro" id="IPR002078">
    <property type="entry name" value="Sigma_54_int"/>
</dbReference>
<comment type="caution">
    <text evidence="2">The sequence shown here is derived from an EMBL/GenBank/DDBJ whole genome shotgun (WGS) entry which is preliminary data.</text>
</comment>
<dbReference type="PANTHER" id="PTHR42759:SF1">
    <property type="entry name" value="MAGNESIUM-CHELATASE SUBUNIT CHLD"/>
    <property type="match status" value="1"/>
</dbReference>
<name>A0A0V8GCT0_9BACL</name>
<dbReference type="RefSeq" id="WP_058265957.1">
    <property type="nucleotide sequence ID" value="NZ_FMYN01000006.1"/>
</dbReference>
<dbReference type="Proteomes" id="UP000053797">
    <property type="component" value="Unassembled WGS sequence"/>
</dbReference>
<dbReference type="AlphaFoldDB" id="A0A0V8GCT0"/>
<dbReference type="PROSITE" id="PS50045">
    <property type="entry name" value="SIGMA54_INTERACT_4"/>
    <property type="match status" value="1"/>
</dbReference>